<sequence length="456" mass="51533">MTPALKKLSFLLFALALFPFRAGAETPEKPGLKLTLNQAYELALNLNEDEQIRKQELEIAEARYRQALSNYFPQLSVYYSKQYRDRIDQSRTRSSDPSSLFAQQRALEFGSYWYQYNGSYETRAQQNPSQAGVSLTWPIFSGFRTYHESLAADEEIKGKEQLNARARELLFRDLAEVFYQTLQYEEAELIYRDEANALRRRIAEVGRLIGLGRAPQGDLLVARSDLANSLVQAEANRALLIASKELLGFLIGKPPGEWSLSDEQSLPPAQALEAYLERLEERKDLIASLQAIRAARARLESSRGGYLPDVSLDGAYLLNQSPDSGRDWNMTLRITLPIFQGGSTMASVRESKANLKISELQLDRLRRLATYEVRQAYADYTASAAQLLLLRENVETARVAYAVQSRDYGLGVVTNLEVLNALSRYHQARLALARTEALLRINQLRLHVAAGLEEAR</sequence>
<protein>
    <submittedName>
        <fullName evidence="9">TolC family protein</fullName>
    </submittedName>
</protein>
<evidence type="ECO:0000313" key="10">
    <source>
        <dbReference type="Proteomes" id="UP000460298"/>
    </source>
</evidence>
<feature type="signal peptide" evidence="8">
    <location>
        <begin position="1"/>
        <end position="24"/>
    </location>
</feature>
<evidence type="ECO:0000256" key="6">
    <source>
        <dbReference type="ARBA" id="ARBA00023136"/>
    </source>
</evidence>
<dbReference type="PANTHER" id="PTHR30026">
    <property type="entry name" value="OUTER MEMBRANE PROTEIN TOLC"/>
    <property type="match status" value="1"/>
</dbReference>
<dbReference type="EMBL" id="WBUI01000005">
    <property type="protein sequence ID" value="KAB2933539.1"/>
    <property type="molecule type" value="Genomic_DNA"/>
</dbReference>
<keyword evidence="7" id="KW-0998">Cell outer membrane</keyword>
<evidence type="ECO:0000256" key="4">
    <source>
        <dbReference type="ARBA" id="ARBA00022452"/>
    </source>
</evidence>
<evidence type="ECO:0000256" key="5">
    <source>
        <dbReference type="ARBA" id="ARBA00022692"/>
    </source>
</evidence>
<keyword evidence="3" id="KW-0813">Transport</keyword>
<dbReference type="Gene3D" id="1.20.1600.10">
    <property type="entry name" value="Outer membrane efflux proteins (OEP)"/>
    <property type="match status" value="1"/>
</dbReference>
<keyword evidence="5" id="KW-0812">Transmembrane</keyword>
<dbReference type="AlphaFoldDB" id="A0A833H2Q2"/>
<organism evidence="9 10">
    <name type="scientific">Leptonema illini</name>
    <dbReference type="NCBI Taxonomy" id="183"/>
    <lineage>
        <taxon>Bacteria</taxon>
        <taxon>Pseudomonadati</taxon>
        <taxon>Spirochaetota</taxon>
        <taxon>Spirochaetia</taxon>
        <taxon>Leptospirales</taxon>
        <taxon>Leptospiraceae</taxon>
        <taxon>Leptonema</taxon>
    </lineage>
</organism>
<dbReference type="Proteomes" id="UP000460298">
    <property type="component" value="Unassembled WGS sequence"/>
</dbReference>
<dbReference type="SUPFAM" id="SSF56954">
    <property type="entry name" value="Outer membrane efflux proteins (OEP)"/>
    <property type="match status" value="1"/>
</dbReference>
<keyword evidence="8" id="KW-0732">Signal</keyword>
<dbReference type="PANTHER" id="PTHR30026:SF20">
    <property type="entry name" value="OUTER MEMBRANE PROTEIN TOLC"/>
    <property type="match status" value="1"/>
</dbReference>
<keyword evidence="6" id="KW-0472">Membrane</keyword>
<dbReference type="Pfam" id="PF02321">
    <property type="entry name" value="OEP"/>
    <property type="match status" value="2"/>
</dbReference>
<comment type="caution">
    <text evidence="9">The sequence shown here is derived from an EMBL/GenBank/DDBJ whole genome shotgun (WGS) entry which is preliminary data.</text>
</comment>
<dbReference type="GO" id="GO:0009279">
    <property type="term" value="C:cell outer membrane"/>
    <property type="evidence" value="ECO:0007669"/>
    <property type="project" value="UniProtKB-SubCell"/>
</dbReference>
<dbReference type="GO" id="GO:0015562">
    <property type="term" value="F:efflux transmembrane transporter activity"/>
    <property type="evidence" value="ECO:0007669"/>
    <property type="project" value="InterPro"/>
</dbReference>
<comment type="subcellular location">
    <subcellularLocation>
        <location evidence="1">Cell outer membrane</location>
    </subcellularLocation>
</comment>
<comment type="similarity">
    <text evidence="2">Belongs to the outer membrane factor (OMF) (TC 1.B.17) family.</text>
</comment>
<reference evidence="9 10" key="1">
    <citation type="submission" date="2019-10" db="EMBL/GenBank/DDBJ databases">
        <title>Extracellular Electron Transfer in a Candidatus Methanoperedens spp. Enrichment Culture.</title>
        <authorList>
            <person name="Berger S."/>
            <person name="Rangel Shaw D."/>
            <person name="Berben T."/>
            <person name="In 'T Zandt M."/>
            <person name="Frank J."/>
            <person name="Reimann J."/>
            <person name="Jetten M.S.M."/>
            <person name="Welte C.U."/>
        </authorList>
    </citation>
    <scope>NUCLEOTIDE SEQUENCE [LARGE SCALE GENOMIC DNA]</scope>
    <source>
        <strain evidence="9">SB12</strain>
    </source>
</reference>
<proteinExistence type="inferred from homology"/>
<evidence type="ECO:0000313" key="9">
    <source>
        <dbReference type="EMBL" id="KAB2933539.1"/>
    </source>
</evidence>
<evidence type="ECO:0000256" key="3">
    <source>
        <dbReference type="ARBA" id="ARBA00022448"/>
    </source>
</evidence>
<evidence type="ECO:0000256" key="2">
    <source>
        <dbReference type="ARBA" id="ARBA00007613"/>
    </source>
</evidence>
<keyword evidence="4" id="KW-1134">Transmembrane beta strand</keyword>
<evidence type="ECO:0000256" key="7">
    <source>
        <dbReference type="ARBA" id="ARBA00023237"/>
    </source>
</evidence>
<gene>
    <name evidence="9" type="ORF">F9K24_06735</name>
</gene>
<feature type="chain" id="PRO_5033066188" evidence="8">
    <location>
        <begin position="25"/>
        <end position="456"/>
    </location>
</feature>
<name>A0A833H2Q2_9LEPT</name>
<evidence type="ECO:0000256" key="8">
    <source>
        <dbReference type="SAM" id="SignalP"/>
    </source>
</evidence>
<dbReference type="GO" id="GO:0015288">
    <property type="term" value="F:porin activity"/>
    <property type="evidence" value="ECO:0007669"/>
    <property type="project" value="TreeGrafter"/>
</dbReference>
<evidence type="ECO:0000256" key="1">
    <source>
        <dbReference type="ARBA" id="ARBA00004442"/>
    </source>
</evidence>
<dbReference type="GO" id="GO:1990281">
    <property type="term" value="C:efflux pump complex"/>
    <property type="evidence" value="ECO:0007669"/>
    <property type="project" value="TreeGrafter"/>
</dbReference>
<dbReference type="InterPro" id="IPR003423">
    <property type="entry name" value="OMP_efflux"/>
</dbReference>
<accession>A0A833H2Q2</accession>
<dbReference type="InterPro" id="IPR051906">
    <property type="entry name" value="TolC-like"/>
</dbReference>